<protein>
    <submittedName>
        <fullName evidence="10">Glycosyltransferase family 39 protein</fullName>
    </submittedName>
</protein>
<feature type="transmembrane region" description="Helical" evidence="8">
    <location>
        <begin position="322"/>
        <end position="340"/>
    </location>
</feature>
<dbReference type="InterPro" id="IPR050297">
    <property type="entry name" value="LipidA_mod_glycosyltrf_83"/>
</dbReference>
<keyword evidence="5 8" id="KW-0812">Transmembrane</keyword>
<accession>A0A4R4KGB5</accession>
<dbReference type="AlphaFoldDB" id="A0A4R4KGB5"/>
<feature type="transmembrane region" description="Helical" evidence="8">
    <location>
        <begin position="296"/>
        <end position="316"/>
    </location>
</feature>
<sequence length="553" mass="63482">MQKTTILSFVGLLAVYLIGAWAIPVMDIDAAQYASIGREMAQNNNFLQVQHRGIDYYLDKPPLLFWLSALMFKLLGFSHFVYRILPILSTLLGIYAVYRFSKLYYSHHTSLAAALIMGSCQAFFLMNHDVRTDTLLTNAVMLAIWQLAEFRKIGGWRFLVGGFFWIGIAMLAKGPIGLIVPGAALFIDIVLKRDWKNIFRWEWLLGILVTGLVLLPYCVGLYQQYGSEGIYFFFWKQSFGRITGENSWDNNAPLWFQAQNFLWSFLPWVLVFIAALFSSFKLLIKQKFLLSNSQEAMSLGGFLLPFLALSTSHYQLPHYTFVVFPLAAVLTARFLNELVAQPETKSFLWTKYALMFTATVMGLIVLLLSVWAFPLTQFLILLPAIALLIFVVFLFLEKQPAFSQLVLAPFWAALACNFVMNSHIYPTLLTYQTGSVLGMELAQKPDFPLQNFYMLDLDPRGDYFLFPHALDFYTARNTPIFTDTQEISEVKSTKDSVWVYTDQKGLTALKTTPYRIETIKTYQKYHVTLLTLPFLNPELRNTRTREVFLLKVY</sequence>
<dbReference type="GO" id="GO:0005886">
    <property type="term" value="C:plasma membrane"/>
    <property type="evidence" value="ECO:0007669"/>
    <property type="project" value="UniProtKB-SubCell"/>
</dbReference>
<feature type="transmembrane region" description="Helical" evidence="8">
    <location>
        <begin position="203"/>
        <end position="225"/>
    </location>
</feature>
<evidence type="ECO:0000259" key="9">
    <source>
        <dbReference type="Pfam" id="PF13231"/>
    </source>
</evidence>
<keyword evidence="7 8" id="KW-0472">Membrane</keyword>
<keyword evidence="3" id="KW-0328">Glycosyltransferase</keyword>
<dbReference type="GO" id="GO:0009103">
    <property type="term" value="P:lipopolysaccharide biosynthetic process"/>
    <property type="evidence" value="ECO:0007669"/>
    <property type="project" value="UniProtKB-ARBA"/>
</dbReference>
<dbReference type="GO" id="GO:0016763">
    <property type="term" value="F:pentosyltransferase activity"/>
    <property type="evidence" value="ECO:0007669"/>
    <property type="project" value="TreeGrafter"/>
</dbReference>
<feature type="domain" description="Glycosyltransferase RgtA/B/C/D-like" evidence="9">
    <location>
        <begin position="59"/>
        <end position="214"/>
    </location>
</feature>
<keyword evidence="11" id="KW-1185">Reference proteome</keyword>
<evidence type="ECO:0000256" key="1">
    <source>
        <dbReference type="ARBA" id="ARBA00004651"/>
    </source>
</evidence>
<evidence type="ECO:0000256" key="3">
    <source>
        <dbReference type="ARBA" id="ARBA00022676"/>
    </source>
</evidence>
<keyword evidence="4 10" id="KW-0808">Transferase</keyword>
<reference evidence="10 11" key="1">
    <citation type="submission" date="2019-02" db="EMBL/GenBank/DDBJ databases">
        <title>Arundinibacter roseus gen. nov., sp. nov., a new member of the family Cytophagaceae.</title>
        <authorList>
            <person name="Szuroczki S."/>
            <person name="Khayer B."/>
            <person name="Sproer C."/>
            <person name="Toumi M."/>
            <person name="Szabo A."/>
            <person name="Felfoldi T."/>
            <person name="Schumann P."/>
            <person name="Toth E."/>
        </authorList>
    </citation>
    <scope>NUCLEOTIDE SEQUENCE [LARGE SCALE GENOMIC DNA]</scope>
    <source>
        <strain evidence="10 11">DMA-k-7a</strain>
    </source>
</reference>
<gene>
    <name evidence="10" type="ORF">EZE20_07915</name>
</gene>
<evidence type="ECO:0000256" key="5">
    <source>
        <dbReference type="ARBA" id="ARBA00022692"/>
    </source>
</evidence>
<name>A0A4R4KGB5_9BACT</name>
<evidence type="ECO:0000313" key="11">
    <source>
        <dbReference type="Proteomes" id="UP000295706"/>
    </source>
</evidence>
<feature type="transmembrane region" description="Helical" evidence="8">
    <location>
        <begin position="405"/>
        <end position="425"/>
    </location>
</feature>
<feature type="transmembrane region" description="Helical" evidence="8">
    <location>
        <begin position="110"/>
        <end position="126"/>
    </location>
</feature>
<comment type="caution">
    <text evidence="10">The sequence shown here is derived from an EMBL/GenBank/DDBJ whole genome shotgun (WGS) entry which is preliminary data.</text>
</comment>
<feature type="transmembrane region" description="Helical" evidence="8">
    <location>
        <begin position="352"/>
        <end position="372"/>
    </location>
</feature>
<dbReference type="Proteomes" id="UP000295706">
    <property type="component" value="Unassembled WGS sequence"/>
</dbReference>
<feature type="transmembrane region" description="Helical" evidence="8">
    <location>
        <begin position="378"/>
        <end position="396"/>
    </location>
</feature>
<feature type="transmembrane region" description="Helical" evidence="8">
    <location>
        <begin position="163"/>
        <end position="191"/>
    </location>
</feature>
<feature type="transmembrane region" description="Helical" evidence="8">
    <location>
        <begin position="261"/>
        <end position="284"/>
    </location>
</feature>
<dbReference type="OrthoDB" id="9178203at2"/>
<dbReference type="Pfam" id="PF13231">
    <property type="entry name" value="PMT_2"/>
    <property type="match status" value="1"/>
</dbReference>
<evidence type="ECO:0000256" key="7">
    <source>
        <dbReference type="ARBA" id="ARBA00023136"/>
    </source>
</evidence>
<dbReference type="EMBL" id="SMJU01000004">
    <property type="protein sequence ID" value="TDB67028.1"/>
    <property type="molecule type" value="Genomic_DNA"/>
</dbReference>
<comment type="subcellular location">
    <subcellularLocation>
        <location evidence="1">Cell membrane</location>
        <topology evidence="1">Multi-pass membrane protein</topology>
    </subcellularLocation>
</comment>
<dbReference type="GO" id="GO:0010041">
    <property type="term" value="P:response to iron(III) ion"/>
    <property type="evidence" value="ECO:0007669"/>
    <property type="project" value="TreeGrafter"/>
</dbReference>
<dbReference type="PANTHER" id="PTHR33908">
    <property type="entry name" value="MANNOSYLTRANSFERASE YKCB-RELATED"/>
    <property type="match status" value="1"/>
</dbReference>
<keyword evidence="2" id="KW-1003">Cell membrane</keyword>
<evidence type="ECO:0000256" key="8">
    <source>
        <dbReference type="SAM" id="Phobius"/>
    </source>
</evidence>
<evidence type="ECO:0000313" key="10">
    <source>
        <dbReference type="EMBL" id="TDB67028.1"/>
    </source>
</evidence>
<dbReference type="InterPro" id="IPR038731">
    <property type="entry name" value="RgtA/B/C-like"/>
</dbReference>
<proteinExistence type="predicted"/>
<dbReference type="RefSeq" id="WP_132116263.1">
    <property type="nucleotide sequence ID" value="NZ_SMJU01000004.1"/>
</dbReference>
<dbReference type="PANTHER" id="PTHR33908:SF3">
    <property type="entry name" value="UNDECAPRENYL PHOSPHATE-ALPHA-4-AMINO-4-DEOXY-L-ARABINOSE ARABINOSYL TRANSFERASE"/>
    <property type="match status" value="1"/>
</dbReference>
<evidence type="ECO:0000256" key="6">
    <source>
        <dbReference type="ARBA" id="ARBA00022989"/>
    </source>
</evidence>
<evidence type="ECO:0000256" key="2">
    <source>
        <dbReference type="ARBA" id="ARBA00022475"/>
    </source>
</evidence>
<organism evidence="10 11">
    <name type="scientific">Arundinibacter roseus</name>
    <dbReference type="NCBI Taxonomy" id="2070510"/>
    <lineage>
        <taxon>Bacteria</taxon>
        <taxon>Pseudomonadati</taxon>
        <taxon>Bacteroidota</taxon>
        <taxon>Cytophagia</taxon>
        <taxon>Cytophagales</taxon>
        <taxon>Spirosomataceae</taxon>
        <taxon>Arundinibacter</taxon>
    </lineage>
</organism>
<keyword evidence="6 8" id="KW-1133">Transmembrane helix</keyword>
<evidence type="ECO:0000256" key="4">
    <source>
        <dbReference type="ARBA" id="ARBA00022679"/>
    </source>
</evidence>